<sequence>MRQCCPELNLEEGDFLTELVCEKELLQQNTEEQSSLELTLEGLNHTVSAIFHLYKEANKGNTGYGAWHGNHKKPDRCNGWKYPGRQYAWKRQSFLC</sequence>
<accession>A0A2V1JWM6</accession>
<name>A0A2V1JWM6_EUBRA</name>
<dbReference type="EMBL" id="JRFU01000076">
    <property type="protein sequence ID" value="PWE86928.1"/>
    <property type="molecule type" value="Genomic_DNA"/>
</dbReference>
<keyword evidence="2" id="KW-1185">Reference proteome</keyword>
<gene>
    <name evidence="1" type="ORF">LG34_07210</name>
</gene>
<organism evidence="1 2">
    <name type="scientific">Eubacterium ramulus</name>
    <dbReference type="NCBI Taxonomy" id="39490"/>
    <lineage>
        <taxon>Bacteria</taxon>
        <taxon>Bacillati</taxon>
        <taxon>Bacillota</taxon>
        <taxon>Clostridia</taxon>
        <taxon>Eubacteriales</taxon>
        <taxon>Eubacteriaceae</taxon>
        <taxon>Eubacterium</taxon>
    </lineage>
</organism>
<protein>
    <submittedName>
        <fullName evidence="1">Uncharacterized protein</fullName>
    </submittedName>
</protein>
<comment type="caution">
    <text evidence="1">The sequence shown here is derived from an EMBL/GenBank/DDBJ whole genome shotgun (WGS) entry which is preliminary data.</text>
</comment>
<dbReference type="Proteomes" id="UP000245288">
    <property type="component" value="Unassembled WGS sequence"/>
</dbReference>
<evidence type="ECO:0000313" key="2">
    <source>
        <dbReference type="Proteomes" id="UP000245288"/>
    </source>
</evidence>
<proteinExistence type="predicted"/>
<dbReference type="AlphaFoldDB" id="A0A2V1JWM6"/>
<reference evidence="1 2" key="1">
    <citation type="submission" date="2014-09" db="EMBL/GenBank/DDBJ databases">
        <title>Butyrate-producing bacteria isolated from human gut.</title>
        <authorList>
            <person name="Zhang Q."/>
            <person name="Zhao L."/>
        </authorList>
    </citation>
    <scope>NUCLEOTIDE SEQUENCE [LARGE SCALE GENOMIC DNA]</scope>
    <source>
        <strain evidence="1 2">21</strain>
    </source>
</reference>
<evidence type="ECO:0000313" key="1">
    <source>
        <dbReference type="EMBL" id="PWE86928.1"/>
    </source>
</evidence>